<dbReference type="EMBL" id="SOHL01000013">
    <property type="protein sequence ID" value="TFD71292.1"/>
    <property type="molecule type" value="Genomic_DNA"/>
</dbReference>
<gene>
    <name evidence="5" type="ORF">E3T50_06880</name>
</gene>
<dbReference type="SMART" id="SM00382">
    <property type="entry name" value="AAA"/>
    <property type="match status" value="1"/>
</dbReference>
<dbReference type="CDD" id="cd03255">
    <property type="entry name" value="ABC_MJ0796_LolCDE_FtsE"/>
    <property type="match status" value="1"/>
</dbReference>
<evidence type="ECO:0000259" key="4">
    <source>
        <dbReference type="PROSITE" id="PS50893"/>
    </source>
</evidence>
<name>A0A4R9AWV3_9MICO</name>
<dbReference type="InterPro" id="IPR017911">
    <property type="entry name" value="MacB-like_ATP-bd"/>
</dbReference>
<dbReference type="Gene3D" id="3.40.50.300">
    <property type="entry name" value="P-loop containing nucleotide triphosphate hydrolases"/>
    <property type="match status" value="1"/>
</dbReference>
<accession>A0A4R9AWV3</accession>
<dbReference type="InterPro" id="IPR003439">
    <property type="entry name" value="ABC_transporter-like_ATP-bd"/>
</dbReference>
<sequence length="236" mass="24870">MMSSEDSALAAEDRPLLSLHAVSKTYRTARETTSVLKALDLELPRGEITCLVGPSGCGKSTLVSLIAGLLVPDSGQVIFDGQDIGALPDTRRAQLRATRIGIVLQSGNLVPFLTAGENIALAIRLAGRTARAAHIHALLKQVDLEDRAGHLPRRLSGGEAQRVAVALALANDPELLLADEAVGQLDGATARVVINTLHTACRDRGLAVLLVTHNPEIVSLSSRVLRLSGGHLERAS</sequence>
<evidence type="ECO:0000313" key="6">
    <source>
        <dbReference type="Proteomes" id="UP000297983"/>
    </source>
</evidence>
<evidence type="ECO:0000313" key="5">
    <source>
        <dbReference type="EMBL" id="TFD71292.1"/>
    </source>
</evidence>
<reference evidence="5 6" key="1">
    <citation type="submission" date="2019-03" db="EMBL/GenBank/DDBJ databases">
        <title>Genomics of glacier-inhabiting Cryobacterium strains.</title>
        <authorList>
            <person name="Liu Q."/>
            <person name="Xin Y.-H."/>
        </authorList>
    </citation>
    <scope>NUCLEOTIDE SEQUENCE [LARGE SCALE GENOMIC DNA]</scope>
    <source>
        <strain evidence="5 6">Hz16</strain>
    </source>
</reference>
<dbReference type="InterPro" id="IPR017871">
    <property type="entry name" value="ABC_transporter-like_CS"/>
</dbReference>
<comment type="caution">
    <text evidence="5">The sequence shown here is derived from an EMBL/GenBank/DDBJ whole genome shotgun (WGS) entry which is preliminary data.</text>
</comment>
<evidence type="ECO:0000256" key="3">
    <source>
        <dbReference type="ARBA" id="ARBA00022840"/>
    </source>
</evidence>
<dbReference type="GO" id="GO:0022857">
    <property type="term" value="F:transmembrane transporter activity"/>
    <property type="evidence" value="ECO:0007669"/>
    <property type="project" value="TreeGrafter"/>
</dbReference>
<feature type="domain" description="ABC transporter" evidence="4">
    <location>
        <begin position="17"/>
        <end position="236"/>
    </location>
</feature>
<keyword evidence="6" id="KW-1185">Reference proteome</keyword>
<evidence type="ECO:0000256" key="2">
    <source>
        <dbReference type="ARBA" id="ARBA00022741"/>
    </source>
</evidence>
<dbReference type="GO" id="GO:0005524">
    <property type="term" value="F:ATP binding"/>
    <property type="evidence" value="ECO:0007669"/>
    <property type="project" value="UniProtKB-KW"/>
</dbReference>
<dbReference type="AlphaFoldDB" id="A0A4R9AWV3"/>
<dbReference type="GO" id="GO:0016887">
    <property type="term" value="F:ATP hydrolysis activity"/>
    <property type="evidence" value="ECO:0007669"/>
    <property type="project" value="InterPro"/>
</dbReference>
<dbReference type="GO" id="GO:0005886">
    <property type="term" value="C:plasma membrane"/>
    <property type="evidence" value="ECO:0007669"/>
    <property type="project" value="TreeGrafter"/>
</dbReference>
<dbReference type="PANTHER" id="PTHR24220">
    <property type="entry name" value="IMPORT ATP-BINDING PROTEIN"/>
    <property type="match status" value="1"/>
</dbReference>
<dbReference type="Proteomes" id="UP000297983">
    <property type="component" value="Unassembled WGS sequence"/>
</dbReference>
<evidence type="ECO:0000256" key="1">
    <source>
        <dbReference type="ARBA" id="ARBA00022448"/>
    </source>
</evidence>
<dbReference type="PROSITE" id="PS50893">
    <property type="entry name" value="ABC_TRANSPORTER_2"/>
    <property type="match status" value="1"/>
</dbReference>
<dbReference type="InterPro" id="IPR003593">
    <property type="entry name" value="AAA+_ATPase"/>
</dbReference>
<organism evidence="5 6">
    <name type="scientific">Cryobacterium gelidum</name>
    <dbReference type="NCBI Taxonomy" id="1259164"/>
    <lineage>
        <taxon>Bacteria</taxon>
        <taxon>Bacillati</taxon>
        <taxon>Actinomycetota</taxon>
        <taxon>Actinomycetes</taxon>
        <taxon>Micrococcales</taxon>
        <taxon>Microbacteriaceae</taxon>
        <taxon>Cryobacterium</taxon>
    </lineage>
</organism>
<dbReference type="InterPro" id="IPR027417">
    <property type="entry name" value="P-loop_NTPase"/>
</dbReference>
<dbReference type="Pfam" id="PF00005">
    <property type="entry name" value="ABC_tran"/>
    <property type="match status" value="1"/>
</dbReference>
<dbReference type="InterPro" id="IPR015854">
    <property type="entry name" value="ABC_transpr_LolD-like"/>
</dbReference>
<protein>
    <submittedName>
        <fullName evidence="5">ABC transporter ATP-binding protein</fullName>
    </submittedName>
</protein>
<proteinExistence type="predicted"/>
<keyword evidence="1" id="KW-0813">Transport</keyword>
<keyword evidence="2" id="KW-0547">Nucleotide-binding</keyword>
<dbReference type="SUPFAM" id="SSF52540">
    <property type="entry name" value="P-loop containing nucleoside triphosphate hydrolases"/>
    <property type="match status" value="1"/>
</dbReference>
<dbReference type="PROSITE" id="PS00211">
    <property type="entry name" value="ABC_TRANSPORTER_1"/>
    <property type="match status" value="1"/>
</dbReference>
<keyword evidence="3 5" id="KW-0067">ATP-binding</keyword>